<comment type="caution">
    <text evidence="1">The sequence shown here is derived from an EMBL/GenBank/DDBJ whole genome shotgun (WGS) entry which is preliminary data.</text>
</comment>
<evidence type="ECO:0000313" key="1">
    <source>
        <dbReference type="EMBL" id="MDN5203291.1"/>
    </source>
</evidence>
<organism evidence="1 2">
    <name type="scientific">Splendidivirga corallicola</name>
    <dbReference type="NCBI Taxonomy" id="3051826"/>
    <lineage>
        <taxon>Bacteria</taxon>
        <taxon>Pseudomonadati</taxon>
        <taxon>Bacteroidota</taxon>
        <taxon>Cytophagia</taxon>
        <taxon>Cytophagales</taxon>
        <taxon>Splendidivirgaceae</taxon>
        <taxon>Splendidivirga</taxon>
    </lineage>
</organism>
<dbReference type="RefSeq" id="WP_346753316.1">
    <property type="nucleotide sequence ID" value="NZ_JAUJEA010000007.1"/>
</dbReference>
<reference evidence="1" key="1">
    <citation type="submission" date="2023-06" db="EMBL/GenBank/DDBJ databases">
        <title>Genomic of Parafulvivirga corallium.</title>
        <authorList>
            <person name="Wang G."/>
        </authorList>
    </citation>
    <scope>NUCLEOTIDE SEQUENCE</scope>
    <source>
        <strain evidence="1">BMA10</strain>
    </source>
</reference>
<dbReference type="EMBL" id="JAUJEA010000007">
    <property type="protein sequence ID" value="MDN5203291.1"/>
    <property type="molecule type" value="Genomic_DNA"/>
</dbReference>
<protein>
    <submittedName>
        <fullName evidence="1">Uncharacterized protein</fullName>
    </submittedName>
</protein>
<evidence type="ECO:0000313" key="2">
    <source>
        <dbReference type="Proteomes" id="UP001172082"/>
    </source>
</evidence>
<sequence>MTEWYPEYKKLKLILSEFLIYEEVKCGIDKRYDTFFAAILNKNSTGKLSIPENLRILSWNYDRQIEFSIGQFQKIHEHSDKIADLIQLYPRKNSETYNGGFAVFKLNGSVGGITKKNQFIPLSYNTKEIGSKLNSDTLDRLITQTLLRYEDIQFPDSYIEDILINYSWEYENEVVNQTREQALIATKETTDLIVIGYSFPTFNRKLDSEILNNMENLETVYVQSPKESIDGVVQRLKALSNKAIEPIRNDDVEEFYIPFDFD</sequence>
<accession>A0ABT8KRE6</accession>
<dbReference type="Proteomes" id="UP001172082">
    <property type="component" value="Unassembled WGS sequence"/>
</dbReference>
<gene>
    <name evidence="1" type="ORF">QQ008_18020</name>
</gene>
<keyword evidence="2" id="KW-1185">Reference proteome</keyword>
<name>A0ABT8KRE6_9BACT</name>
<proteinExistence type="predicted"/>